<dbReference type="InterPro" id="IPR001034">
    <property type="entry name" value="DeoR_HTH"/>
</dbReference>
<evidence type="ECO:0000313" key="6">
    <source>
        <dbReference type="Proteomes" id="UP000198863"/>
    </source>
</evidence>
<dbReference type="InterPro" id="IPR036390">
    <property type="entry name" value="WH_DNA-bd_sf"/>
</dbReference>
<dbReference type="SUPFAM" id="SSF100950">
    <property type="entry name" value="NagB/RpiA/CoA transferase-like"/>
    <property type="match status" value="1"/>
</dbReference>
<dbReference type="PROSITE" id="PS00894">
    <property type="entry name" value="HTH_DEOR_1"/>
    <property type="match status" value="1"/>
</dbReference>
<dbReference type="Pfam" id="PF08220">
    <property type="entry name" value="HTH_DeoR"/>
    <property type="match status" value="1"/>
</dbReference>
<dbReference type="PRINTS" id="PR00037">
    <property type="entry name" value="HTHLACR"/>
</dbReference>
<accession>A0A1G7UWH0</accession>
<dbReference type="RefSeq" id="WP_131801490.1">
    <property type="nucleotide sequence ID" value="NZ_FNCF01000004.1"/>
</dbReference>
<dbReference type="InterPro" id="IPR050313">
    <property type="entry name" value="Carb_Metab_HTH_regulators"/>
</dbReference>
<organism evidence="5 6">
    <name type="scientific">Klenkia brasiliensis</name>
    <dbReference type="NCBI Taxonomy" id="333142"/>
    <lineage>
        <taxon>Bacteria</taxon>
        <taxon>Bacillati</taxon>
        <taxon>Actinomycetota</taxon>
        <taxon>Actinomycetes</taxon>
        <taxon>Geodermatophilales</taxon>
        <taxon>Geodermatophilaceae</taxon>
        <taxon>Klenkia</taxon>
    </lineage>
</organism>
<dbReference type="PANTHER" id="PTHR30363">
    <property type="entry name" value="HTH-TYPE TRANSCRIPTIONAL REGULATOR SRLR-RELATED"/>
    <property type="match status" value="1"/>
</dbReference>
<evidence type="ECO:0000259" key="4">
    <source>
        <dbReference type="PROSITE" id="PS51000"/>
    </source>
</evidence>
<name>A0A1G7UWH0_9ACTN</name>
<evidence type="ECO:0000256" key="2">
    <source>
        <dbReference type="ARBA" id="ARBA00023125"/>
    </source>
</evidence>
<dbReference type="Pfam" id="PF00455">
    <property type="entry name" value="DeoRC"/>
    <property type="match status" value="1"/>
</dbReference>
<dbReference type="InterPro" id="IPR037171">
    <property type="entry name" value="NagB/RpiA_transferase-like"/>
</dbReference>
<dbReference type="InterPro" id="IPR018356">
    <property type="entry name" value="Tscrpt_reg_HTH_DeoR_CS"/>
</dbReference>
<dbReference type="EMBL" id="FNCF01000004">
    <property type="protein sequence ID" value="SDG51080.1"/>
    <property type="molecule type" value="Genomic_DNA"/>
</dbReference>
<dbReference type="PROSITE" id="PS51000">
    <property type="entry name" value="HTH_DEOR_2"/>
    <property type="match status" value="1"/>
</dbReference>
<dbReference type="Gene3D" id="3.40.50.1360">
    <property type="match status" value="1"/>
</dbReference>
<sequence length="261" mass="27248">MVALDEFARSEAILQALEVVGRVQVTELAAQLGVSTVTIRKDLEALEQRSALRRVRGGAVATPAAEEGAFETRLRHRQAAKEAIAEAVAPLVRDGDVIALDSSTSCWYLAAQLVDRRGLVVITTSLPTATLLSERTDATVVMPGGTVRRSARSLVGHVGDVLAGRGRIDRGFLGGHGISAERGLLDLASEEAAAKAQLADACDLVYGLLDSSKFGSFSIHTCVPVDRLTAVYTDSGVDPAAAAAIKSAGVPVHAVEVEAGR</sequence>
<dbReference type="GO" id="GO:0003700">
    <property type="term" value="F:DNA-binding transcription factor activity"/>
    <property type="evidence" value="ECO:0007669"/>
    <property type="project" value="InterPro"/>
</dbReference>
<keyword evidence="6" id="KW-1185">Reference proteome</keyword>
<evidence type="ECO:0000256" key="1">
    <source>
        <dbReference type="ARBA" id="ARBA00023015"/>
    </source>
</evidence>
<dbReference type="GO" id="GO:0003677">
    <property type="term" value="F:DNA binding"/>
    <property type="evidence" value="ECO:0007669"/>
    <property type="project" value="UniProtKB-KW"/>
</dbReference>
<dbReference type="PANTHER" id="PTHR30363:SF44">
    <property type="entry name" value="AGA OPERON TRANSCRIPTIONAL REPRESSOR-RELATED"/>
    <property type="match status" value="1"/>
</dbReference>
<dbReference type="AlphaFoldDB" id="A0A1G7UWH0"/>
<evidence type="ECO:0000256" key="3">
    <source>
        <dbReference type="ARBA" id="ARBA00023163"/>
    </source>
</evidence>
<dbReference type="SMART" id="SM01134">
    <property type="entry name" value="DeoRC"/>
    <property type="match status" value="1"/>
</dbReference>
<reference evidence="6" key="1">
    <citation type="submission" date="2016-10" db="EMBL/GenBank/DDBJ databases">
        <authorList>
            <person name="Varghese N."/>
            <person name="Submissions S."/>
        </authorList>
    </citation>
    <scope>NUCLEOTIDE SEQUENCE [LARGE SCALE GENOMIC DNA]</scope>
    <source>
        <strain evidence="6">DSM 44526</strain>
    </source>
</reference>
<protein>
    <submittedName>
        <fullName evidence="5">Transcriptional regulator, DeoR family</fullName>
    </submittedName>
</protein>
<dbReference type="OrthoDB" id="7688673at2"/>
<keyword evidence="2" id="KW-0238">DNA-binding</keyword>
<dbReference type="SUPFAM" id="SSF46785">
    <property type="entry name" value="Winged helix' DNA-binding domain"/>
    <property type="match status" value="1"/>
</dbReference>
<keyword evidence="1" id="KW-0805">Transcription regulation</keyword>
<dbReference type="InterPro" id="IPR036388">
    <property type="entry name" value="WH-like_DNA-bd_sf"/>
</dbReference>
<evidence type="ECO:0000313" key="5">
    <source>
        <dbReference type="EMBL" id="SDG51080.1"/>
    </source>
</evidence>
<keyword evidence="3" id="KW-0804">Transcription</keyword>
<dbReference type="InterPro" id="IPR014036">
    <property type="entry name" value="DeoR-like_C"/>
</dbReference>
<feature type="domain" description="HTH deoR-type" evidence="4">
    <location>
        <begin position="6"/>
        <end position="61"/>
    </location>
</feature>
<dbReference type="Gene3D" id="1.10.10.10">
    <property type="entry name" value="Winged helix-like DNA-binding domain superfamily/Winged helix DNA-binding domain"/>
    <property type="match status" value="1"/>
</dbReference>
<proteinExistence type="predicted"/>
<dbReference type="Proteomes" id="UP000198863">
    <property type="component" value="Unassembled WGS sequence"/>
</dbReference>
<gene>
    <name evidence="5" type="ORF">SAMN05660324_2775</name>
</gene>
<dbReference type="SMART" id="SM00420">
    <property type="entry name" value="HTH_DEOR"/>
    <property type="match status" value="1"/>
</dbReference>